<evidence type="ECO:0000313" key="2">
    <source>
        <dbReference type="EMBL" id="MBB4933679.1"/>
    </source>
</evidence>
<proteinExistence type="predicted"/>
<name>A0A7W7RKH7_9ACTN</name>
<dbReference type="InterPro" id="IPR027417">
    <property type="entry name" value="P-loop_NTPase"/>
</dbReference>
<dbReference type="Pfam" id="PF13521">
    <property type="entry name" value="AAA_28"/>
    <property type="match status" value="1"/>
</dbReference>
<keyword evidence="3" id="KW-1185">Reference proteome</keyword>
<dbReference type="Proteomes" id="UP000523007">
    <property type="component" value="Unassembled WGS sequence"/>
</dbReference>
<protein>
    <submittedName>
        <fullName evidence="2">Putative ATPase</fullName>
    </submittedName>
</protein>
<sequence>MTGGPGSGKTALINRLREAGYATADEAGRGVIQDQEAIGGLALPWVDPEAFAELMLCWEMRSYRTATREKARTVFFDRGIPDIVGYLRLEKRPVPNHINVAAQSFRYHSRVFIAPPWREIYEQDDERKQTFEEAERTYESMVGTYTEYGYELTELGRTSTEERFRFILDTLH</sequence>
<dbReference type="InterPro" id="IPR038727">
    <property type="entry name" value="NadR/Ttd14_AAA_dom"/>
</dbReference>
<reference evidence="2 3" key="1">
    <citation type="submission" date="2020-08" db="EMBL/GenBank/DDBJ databases">
        <title>Sequencing the genomes of 1000 actinobacteria strains.</title>
        <authorList>
            <person name="Klenk H.-P."/>
        </authorList>
    </citation>
    <scope>NUCLEOTIDE SEQUENCE [LARGE SCALE GENOMIC DNA]</scope>
    <source>
        <strain evidence="2 3">DSM 102030</strain>
    </source>
</reference>
<gene>
    <name evidence="2" type="ORF">F4561_004499</name>
</gene>
<dbReference type="EMBL" id="JACHJT010000001">
    <property type="protein sequence ID" value="MBB4933679.1"/>
    <property type="molecule type" value="Genomic_DNA"/>
</dbReference>
<dbReference type="SUPFAM" id="SSF52540">
    <property type="entry name" value="P-loop containing nucleoside triphosphate hydrolases"/>
    <property type="match status" value="1"/>
</dbReference>
<organism evidence="2 3">
    <name type="scientific">Lipingzhangella halophila</name>
    <dbReference type="NCBI Taxonomy" id="1783352"/>
    <lineage>
        <taxon>Bacteria</taxon>
        <taxon>Bacillati</taxon>
        <taxon>Actinomycetota</taxon>
        <taxon>Actinomycetes</taxon>
        <taxon>Streptosporangiales</taxon>
        <taxon>Nocardiopsidaceae</taxon>
        <taxon>Lipingzhangella</taxon>
    </lineage>
</organism>
<dbReference type="Gene3D" id="3.40.50.300">
    <property type="entry name" value="P-loop containing nucleotide triphosphate hydrolases"/>
    <property type="match status" value="1"/>
</dbReference>
<feature type="domain" description="NadR/Ttd14 AAA" evidence="1">
    <location>
        <begin position="1"/>
        <end position="163"/>
    </location>
</feature>
<evidence type="ECO:0000313" key="3">
    <source>
        <dbReference type="Proteomes" id="UP000523007"/>
    </source>
</evidence>
<comment type="caution">
    <text evidence="2">The sequence shown here is derived from an EMBL/GenBank/DDBJ whole genome shotgun (WGS) entry which is preliminary data.</text>
</comment>
<evidence type="ECO:0000259" key="1">
    <source>
        <dbReference type="Pfam" id="PF13521"/>
    </source>
</evidence>
<accession>A0A7W7RKH7</accession>
<dbReference type="AlphaFoldDB" id="A0A7W7RKH7"/>